<protein>
    <submittedName>
        <fullName evidence="2">Uncharacterized protein</fullName>
    </submittedName>
</protein>
<dbReference type="STRING" id="177439.DP3004"/>
<organism evidence="2 3">
    <name type="scientific">Desulfotalea psychrophila (strain LSv54 / DSM 12343)</name>
    <dbReference type="NCBI Taxonomy" id="177439"/>
    <lineage>
        <taxon>Bacteria</taxon>
        <taxon>Pseudomonadati</taxon>
        <taxon>Thermodesulfobacteriota</taxon>
        <taxon>Desulfobulbia</taxon>
        <taxon>Desulfobulbales</taxon>
        <taxon>Desulfocapsaceae</taxon>
        <taxon>Desulfotalea</taxon>
    </lineage>
</organism>
<dbReference type="AlphaFoldDB" id="Q6AIU7"/>
<keyword evidence="1" id="KW-0472">Membrane</keyword>
<dbReference type="EMBL" id="CR522870">
    <property type="protein sequence ID" value="CAG37733.1"/>
    <property type="molecule type" value="Genomic_DNA"/>
</dbReference>
<evidence type="ECO:0000256" key="1">
    <source>
        <dbReference type="SAM" id="Phobius"/>
    </source>
</evidence>
<keyword evidence="1" id="KW-1133">Transmembrane helix</keyword>
<name>Q6AIU7_DESPS</name>
<feature type="transmembrane region" description="Helical" evidence="1">
    <location>
        <begin position="30"/>
        <end position="55"/>
    </location>
</feature>
<gene>
    <name evidence="2" type="ordered locus">DP3004</name>
</gene>
<accession>Q6AIU7</accession>
<evidence type="ECO:0000313" key="2">
    <source>
        <dbReference type="EMBL" id="CAG37733.1"/>
    </source>
</evidence>
<dbReference type="Proteomes" id="UP000000602">
    <property type="component" value="Chromosome"/>
</dbReference>
<reference evidence="3" key="1">
    <citation type="journal article" date="2004" name="Environ. Microbiol.">
        <title>The genome of Desulfotalea psychrophila, a sulfate-reducing bacterium from permanently cold Arctic sediments.</title>
        <authorList>
            <person name="Rabus R."/>
            <person name="Ruepp A."/>
            <person name="Frickey T."/>
            <person name="Rattei T."/>
            <person name="Fartmann B."/>
            <person name="Stark M."/>
            <person name="Bauer M."/>
            <person name="Zibat A."/>
            <person name="Lombardot T."/>
            <person name="Becker I."/>
            <person name="Amann J."/>
            <person name="Gellner K."/>
            <person name="Teeling H."/>
            <person name="Leuschner W.D."/>
            <person name="Gloeckner F.-O."/>
            <person name="Lupas A.N."/>
            <person name="Amann R."/>
            <person name="Klenk H.-P."/>
        </authorList>
    </citation>
    <scope>NUCLEOTIDE SEQUENCE [LARGE SCALE GENOMIC DNA]</scope>
    <source>
        <strain evidence="3">DSM 12343 / LSv54</strain>
    </source>
</reference>
<sequence>MGKGADALGSVYCLVAVNSNGKCNMSVSKALFLGMSSLPPNAFIVVGLLILLRWVDVG</sequence>
<dbReference type="HOGENOM" id="CLU_2972055_0_0_7"/>
<dbReference type="KEGG" id="dps:DP3004"/>
<evidence type="ECO:0000313" key="3">
    <source>
        <dbReference type="Proteomes" id="UP000000602"/>
    </source>
</evidence>
<proteinExistence type="predicted"/>
<keyword evidence="1" id="KW-0812">Transmembrane</keyword>
<keyword evidence="3" id="KW-1185">Reference proteome</keyword>